<gene>
    <name evidence="2" type="ORF">PAPOLLO_LOCUS27908</name>
</gene>
<dbReference type="AlphaFoldDB" id="A0A8S3YEV5"/>
<dbReference type="EMBL" id="CAJQZP010001697">
    <property type="protein sequence ID" value="CAG5059173.1"/>
    <property type="molecule type" value="Genomic_DNA"/>
</dbReference>
<evidence type="ECO:0000313" key="3">
    <source>
        <dbReference type="Proteomes" id="UP000691718"/>
    </source>
</evidence>
<evidence type="ECO:0000256" key="1">
    <source>
        <dbReference type="SAM" id="MobiDB-lite"/>
    </source>
</evidence>
<accession>A0A8S3YEV5</accession>
<name>A0A8S3YEV5_PARAO</name>
<comment type="caution">
    <text evidence="2">The sequence shown here is derived from an EMBL/GenBank/DDBJ whole genome shotgun (WGS) entry which is preliminary data.</text>
</comment>
<sequence>MLRLVAQSPVTPRPSALLRPRRSQVPTNTLAWQQQRWMLLLLAPSDDPTGNAGHGCPTGNAGHDRPTGKCRARLPDRINSNPCLATMSAFTRHLRLAAIRAPCEHTPQAAIPVFFLPVVPGPVILR</sequence>
<keyword evidence="3" id="KW-1185">Reference proteome</keyword>
<organism evidence="2 3">
    <name type="scientific">Parnassius apollo</name>
    <name type="common">Apollo butterfly</name>
    <name type="synonym">Papilio apollo</name>
    <dbReference type="NCBI Taxonomy" id="110799"/>
    <lineage>
        <taxon>Eukaryota</taxon>
        <taxon>Metazoa</taxon>
        <taxon>Ecdysozoa</taxon>
        <taxon>Arthropoda</taxon>
        <taxon>Hexapoda</taxon>
        <taxon>Insecta</taxon>
        <taxon>Pterygota</taxon>
        <taxon>Neoptera</taxon>
        <taxon>Endopterygota</taxon>
        <taxon>Lepidoptera</taxon>
        <taxon>Glossata</taxon>
        <taxon>Ditrysia</taxon>
        <taxon>Papilionoidea</taxon>
        <taxon>Papilionidae</taxon>
        <taxon>Parnassiinae</taxon>
        <taxon>Parnassini</taxon>
        <taxon>Parnassius</taxon>
        <taxon>Parnassius</taxon>
    </lineage>
</organism>
<evidence type="ECO:0000313" key="2">
    <source>
        <dbReference type="EMBL" id="CAG5059173.1"/>
    </source>
</evidence>
<protein>
    <submittedName>
        <fullName evidence="2">(apollo) hypothetical protein</fullName>
    </submittedName>
</protein>
<feature type="region of interest" description="Disordered" evidence="1">
    <location>
        <begin position="1"/>
        <end position="24"/>
    </location>
</feature>
<proteinExistence type="predicted"/>
<reference evidence="2" key="1">
    <citation type="submission" date="2021-04" db="EMBL/GenBank/DDBJ databases">
        <authorList>
            <person name="Tunstrom K."/>
        </authorList>
    </citation>
    <scope>NUCLEOTIDE SEQUENCE</scope>
</reference>
<dbReference type="Proteomes" id="UP000691718">
    <property type="component" value="Unassembled WGS sequence"/>
</dbReference>